<keyword evidence="2 6" id="KW-0963">Cytoplasm</keyword>
<dbReference type="InterPro" id="IPR037004">
    <property type="entry name" value="Exonuc_VII_ssu_sf"/>
</dbReference>
<feature type="coiled-coil region" evidence="7">
    <location>
        <begin position="3"/>
        <end position="61"/>
    </location>
</feature>
<keyword evidence="9" id="KW-1185">Reference proteome</keyword>
<evidence type="ECO:0000256" key="7">
    <source>
        <dbReference type="SAM" id="Coils"/>
    </source>
</evidence>
<keyword evidence="5 6" id="KW-0269">Exonuclease</keyword>
<dbReference type="RefSeq" id="WP_179941459.1">
    <property type="nucleotide sequence ID" value="NZ_JACBYF010000010.1"/>
</dbReference>
<keyword evidence="4 6" id="KW-0378">Hydrolase</keyword>
<evidence type="ECO:0000256" key="2">
    <source>
        <dbReference type="ARBA" id="ARBA00022490"/>
    </source>
</evidence>
<dbReference type="InterPro" id="IPR003761">
    <property type="entry name" value="Exonuc_VII_S"/>
</dbReference>
<dbReference type="GO" id="GO:0008855">
    <property type="term" value="F:exodeoxyribonuclease VII activity"/>
    <property type="evidence" value="ECO:0007669"/>
    <property type="project" value="UniProtKB-EC"/>
</dbReference>
<dbReference type="HAMAP" id="MF_00337">
    <property type="entry name" value="Exonuc_7_S"/>
    <property type="match status" value="1"/>
</dbReference>
<dbReference type="Gene3D" id="1.10.287.1040">
    <property type="entry name" value="Exonuclease VII, small subunit"/>
    <property type="match status" value="1"/>
</dbReference>
<comment type="similarity">
    <text evidence="1 6">Belongs to the XseB family.</text>
</comment>
<reference evidence="8 9" key="1">
    <citation type="submission" date="2020-07" db="EMBL/GenBank/DDBJ databases">
        <title>MOT database genomes.</title>
        <authorList>
            <person name="Joseph S."/>
            <person name="Aduse-Opoku J."/>
            <person name="Hashim A."/>
            <person name="Wade W."/>
            <person name="Curtis M."/>
        </authorList>
    </citation>
    <scope>NUCLEOTIDE SEQUENCE [LARGE SCALE GENOMIC DNA]</scope>
    <source>
        <strain evidence="8 9">CIP 106318</strain>
    </source>
</reference>
<gene>
    <name evidence="6 8" type="primary">xseB</name>
    <name evidence="8" type="ORF">HZY85_05630</name>
</gene>
<evidence type="ECO:0000313" key="9">
    <source>
        <dbReference type="Proteomes" id="UP000531840"/>
    </source>
</evidence>
<comment type="subcellular location">
    <subcellularLocation>
        <location evidence="6">Cytoplasm</location>
    </subcellularLocation>
</comment>
<name>A0ABX2T0H0_9BACL</name>
<comment type="caution">
    <text evidence="8">The sequence shown here is derived from an EMBL/GenBank/DDBJ whole genome shotgun (WGS) entry which is preliminary data.</text>
</comment>
<dbReference type="PIRSF" id="PIRSF006488">
    <property type="entry name" value="Exonuc_VII_S"/>
    <property type="match status" value="1"/>
</dbReference>
<dbReference type="EC" id="3.1.11.6" evidence="6"/>
<sequence length="65" mass="7516">MMKNSFEDKLLELENIIKNLESNELSLDDSLEQYKNGIDIIKSCNLIIKNAEEEVSKLSEELNNE</sequence>
<evidence type="ECO:0000256" key="1">
    <source>
        <dbReference type="ARBA" id="ARBA00009998"/>
    </source>
</evidence>
<dbReference type="Pfam" id="PF02609">
    <property type="entry name" value="Exonuc_VII_S"/>
    <property type="match status" value="1"/>
</dbReference>
<evidence type="ECO:0000313" key="8">
    <source>
        <dbReference type="EMBL" id="NYS47671.1"/>
    </source>
</evidence>
<accession>A0ABX2T0H0</accession>
<organism evidence="8 9">
    <name type="scientific">Gemelliphila palaticanis</name>
    <dbReference type="NCBI Taxonomy" id="81950"/>
    <lineage>
        <taxon>Bacteria</taxon>
        <taxon>Bacillati</taxon>
        <taxon>Bacillota</taxon>
        <taxon>Bacilli</taxon>
        <taxon>Bacillales</taxon>
        <taxon>Gemellaceae</taxon>
        <taxon>Gemelliphila</taxon>
    </lineage>
</organism>
<dbReference type="SUPFAM" id="SSF116842">
    <property type="entry name" value="XseB-like"/>
    <property type="match status" value="1"/>
</dbReference>
<evidence type="ECO:0000256" key="5">
    <source>
        <dbReference type="ARBA" id="ARBA00022839"/>
    </source>
</evidence>
<dbReference type="NCBIfam" id="TIGR01280">
    <property type="entry name" value="xseB"/>
    <property type="match status" value="1"/>
</dbReference>
<comment type="function">
    <text evidence="6">Bidirectionally degrades single-stranded DNA into large acid-insoluble oligonucleotides, which are then degraded further into small acid-soluble oligonucleotides.</text>
</comment>
<comment type="catalytic activity">
    <reaction evidence="6">
        <text>Exonucleolytic cleavage in either 5'- to 3'- or 3'- to 5'-direction to yield nucleoside 5'-phosphates.</text>
        <dbReference type="EC" id="3.1.11.6"/>
    </reaction>
</comment>
<dbReference type="PANTHER" id="PTHR34137:SF1">
    <property type="entry name" value="EXODEOXYRIBONUCLEASE 7 SMALL SUBUNIT"/>
    <property type="match status" value="1"/>
</dbReference>
<keyword evidence="7" id="KW-0175">Coiled coil</keyword>
<comment type="subunit">
    <text evidence="6">Heterooligomer composed of large and small subunits.</text>
</comment>
<dbReference type="Proteomes" id="UP000531840">
    <property type="component" value="Unassembled WGS sequence"/>
</dbReference>
<proteinExistence type="inferred from homology"/>
<dbReference type="EMBL" id="JACBYF010000010">
    <property type="protein sequence ID" value="NYS47671.1"/>
    <property type="molecule type" value="Genomic_DNA"/>
</dbReference>
<keyword evidence="3 6" id="KW-0540">Nuclease</keyword>
<evidence type="ECO:0000256" key="3">
    <source>
        <dbReference type="ARBA" id="ARBA00022722"/>
    </source>
</evidence>
<dbReference type="PANTHER" id="PTHR34137">
    <property type="entry name" value="EXODEOXYRIBONUCLEASE 7 SMALL SUBUNIT"/>
    <property type="match status" value="1"/>
</dbReference>
<evidence type="ECO:0000256" key="6">
    <source>
        <dbReference type="HAMAP-Rule" id="MF_00337"/>
    </source>
</evidence>
<evidence type="ECO:0000256" key="4">
    <source>
        <dbReference type="ARBA" id="ARBA00022801"/>
    </source>
</evidence>
<protein>
    <recommendedName>
        <fullName evidence="6">Exodeoxyribonuclease 7 small subunit</fullName>
        <ecNumber evidence="6">3.1.11.6</ecNumber>
    </recommendedName>
    <alternativeName>
        <fullName evidence="6">Exodeoxyribonuclease VII small subunit</fullName>
        <shortName evidence="6">Exonuclease VII small subunit</shortName>
    </alternativeName>
</protein>